<feature type="transmembrane region" description="Helical" evidence="1">
    <location>
        <begin position="263"/>
        <end position="284"/>
    </location>
</feature>
<feature type="transmembrane region" description="Helical" evidence="1">
    <location>
        <begin position="473"/>
        <end position="493"/>
    </location>
</feature>
<evidence type="ECO:0000313" key="4">
    <source>
        <dbReference type="Proteomes" id="UP001239445"/>
    </source>
</evidence>
<keyword evidence="1" id="KW-1133">Transmembrane helix</keyword>
<sequence length="615" mass="69767">MLWVWSLAVVVAVPGAAQDIVGNGFAACKARIDSIVLDGKEWNGITNETMDQYRYFGPVKGMNPDFDRSKFITLTTEGCKIVCQDPIDWYWQTNIDLTFGIIANWILPVLALLAALPYDSLHKPPANAPLSESRVVKTLGFLNNWLGSPQTALTATFFNIHQMRKCLGETEPKGSGISARADLETTKRDAYYVLSCLGQFRLPSQDNFDFLNVLAYGLYRPFVSRDRMEPAEGCEQAKRYAEQLLHEMAFHLRMLRRRGVYPAFLNILMFCIAYAVSVVVAFATEGNRTTAHAMAFGILLSWLPLLVLFAIIDRNPVSADRCRKLFARWLFNVKAVRDWEEQFPAGAQQYLASAPGTRPAAPVWWTQRLDSETPFDQKFDRFIEGFVGQGRQTGYNGLAYAMLNEVYEGHDIHRRMRSTNTIADKTRDALRGRGPSSWYWLALVSLAIVWLEIGMATMISYNTPTVGLACRSGSYLLYGIFSIFPWALQWLPTFRPAVQKWRRRLSHVLCFIANLILFVIFFAAFSGVYNNCICKGGVSGYMDFEDTEFYRDKNHFDVSLWWTASAVLGALPMIGSLWCIMFSPGRLLSKLKPLWRASEHEDPPRDMSADTTWLI</sequence>
<name>A0AAJ0B384_9PEZI</name>
<reference evidence="3" key="1">
    <citation type="submission" date="2023-06" db="EMBL/GenBank/DDBJ databases">
        <title>Genome-scale phylogeny and comparative genomics of the fungal order Sordariales.</title>
        <authorList>
            <consortium name="Lawrence Berkeley National Laboratory"/>
            <person name="Hensen N."/>
            <person name="Bonometti L."/>
            <person name="Westerberg I."/>
            <person name="Brannstrom I.O."/>
            <person name="Guillou S."/>
            <person name="Cros-Aarteil S."/>
            <person name="Calhoun S."/>
            <person name="Haridas S."/>
            <person name="Kuo A."/>
            <person name="Mondo S."/>
            <person name="Pangilinan J."/>
            <person name="Riley R."/>
            <person name="Labutti K."/>
            <person name="Andreopoulos B."/>
            <person name="Lipzen A."/>
            <person name="Chen C."/>
            <person name="Yanf M."/>
            <person name="Daum C."/>
            <person name="Ng V."/>
            <person name="Clum A."/>
            <person name="Steindorff A."/>
            <person name="Ohm R."/>
            <person name="Martin F."/>
            <person name="Silar P."/>
            <person name="Natvig D."/>
            <person name="Lalanne C."/>
            <person name="Gautier V."/>
            <person name="Ament-Velasquez S.L."/>
            <person name="Kruys A."/>
            <person name="Hutchinson M.I."/>
            <person name="Powell A.J."/>
            <person name="Barry K."/>
            <person name="Miller A.N."/>
            <person name="Grigoriev I.V."/>
            <person name="Debuchy R."/>
            <person name="Gladieux P."/>
            <person name="Thoren M.H."/>
            <person name="Johannesson H."/>
        </authorList>
    </citation>
    <scope>NUCLEOTIDE SEQUENCE</scope>
    <source>
        <strain evidence="3">PSN4</strain>
    </source>
</reference>
<accession>A0AAJ0B384</accession>
<feature type="transmembrane region" description="Helical" evidence="1">
    <location>
        <begin position="505"/>
        <end position="529"/>
    </location>
</feature>
<organism evidence="3 4">
    <name type="scientific">Echria macrotheca</name>
    <dbReference type="NCBI Taxonomy" id="438768"/>
    <lineage>
        <taxon>Eukaryota</taxon>
        <taxon>Fungi</taxon>
        <taxon>Dikarya</taxon>
        <taxon>Ascomycota</taxon>
        <taxon>Pezizomycotina</taxon>
        <taxon>Sordariomycetes</taxon>
        <taxon>Sordariomycetidae</taxon>
        <taxon>Sordariales</taxon>
        <taxon>Schizotheciaceae</taxon>
        <taxon>Echria</taxon>
    </lineage>
</organism>
<feature type="chain" id="PRO_5042467661" description="Transmembrane protein" evidence="2">
    <location>
        <begin position="18"/>
        <end position="615"/>
    </location>
</feature>
<keyword evidence="1" id="KW-0812">Transmembrane</keyword>
<gene>
    <name evidence="3" type="ORF">QBC47DRAFT_311945</name>
</gene>
<evidence type="ECO:0000313" key="3">
    <source>
        <dbReference type="EMBL" id="KAK1749377.1"/>
    </source>
</evidence>
<keyword evidence="4" id="KW-1185">Reference proteome</keyword>
<evidence type="ECO:0000256" key="1">
    <source>
        <dbReference type="SAM" id="Phobius"/>
    </source>
</evidence>
<feature type="transmembrane region" description="Helical" evidence="1">
    <location>
        <begin position="290"/>
        <end position="312"/>
    </location>
</feature>
<feature type="signal peptide" evidence="2">
    <location>
        <begin position="1"/>
        <end position="17"/>
    </location>
</feature>
<keyword evidence="2" id="KW-0732">Signal</keyword>
<dbReference type="EMBL" id="MU839859">
    <property type="protein sequence ID" value="KAK1749377.1"/>
    <property type="molecule type" value="Genomic_DNA"/>
</dbReference>
<evidence type="ECO:0008006" key="5">
    <source>
        <dbReference type="Google" id="ProtNLM"/>
    </source>
</evidence>
<feature type="transmembrane region" description="Helical" evidence="1">
    <location>
        <begin position="438"/>
        <end position="461"/>
    </location>
</feature>
<comment type="caution">
    <text evidence="3">The sequence shown here is derived from an EMBL/GenBank/DDBJ whole genome shotgun (WGS) entry which is preliminary data.</text>
</comment>
<protein>
    <recommendedName>
        <fullName evidence="5">Transmembrane protein</fullName>
    </recommendedName>
</protein>
<evidence type="ECO:0000256" key="2">
    <source>
        <dbReference type="SAM" id="SignalP"/>
    </source>
</evidence>
<proteinExistence type="predicted"/>
<dbReference type="AlphaFoldDB" id="A0AAJ0B384"/>
<keyword evidence="1" id="KW-0472">Membrane</keyword>
<dbReference type="Proteomes" id="UP001239445">
    <property type="component" value="Unassembled WGS sequence"/>
</dbReference>
<feature type="transmembrane region" description="Helical" evidence="1">
    <location>
        <begin position="560"/>
        <end position="582"/>
    </location>
</feature>